<organism evidence="8 9">
    <name type="scientific">Notothenia coriiceps</name>
    <name type="common">black rockcod</name>
    <dbReference type="NCBI Taxonomy" id="8208"/>
    <lineage>
        <taxon>Eukaryota</taxon>
        <taxon>Metazoa</taxon>
        <taxon>Chordata</taxon>
        <taxon>Craniata</taxon>
        <taxon>Vertebrata</taxon>
        <taxon>Euteleostomi</taxon>
        <taxon>Actinopterygii</taxon>
        <taxon>Neopterygii</taxon>
        <taxon>Teleostei</taxon>
        <taxon>Neoteleostei</taxon>
        <taxon>Acanthomorphata</taxon>
        <taxon>Eupercaria</taxon>
        <taxon>Perciformes</taxon>
        <taxon>Notothenioidei</taxon>
        <taxon>Nototheniidae</taxon>
        <taxon>Notothenia</taxon>
    </lineage>
</organism>
<evidence type="ECO:0000256" key="3">
    <source>
        <dbReference type="ARBA" id="ARBA00022825"/>
    </source>
</evidence>
<dbReference type="GO" id="GO:0006508">
    <property type="term" value="P:proteolysis"/>
    <property type="evidence" value="ECO:0007669"/>
    <property type="project" value="UniProtKB-KW"/>
</dbReference>
<dbReference type="FunFam" id="2.40.10.10:FF:000003">
    <property type="entry name" value="Transmembrane serine protease 3"/>
    <property type="match status" value="1"/>
</dbReference>
<dbReference type="PANTHER" id="PTHR24252">
    <property type="entry name" value="ACROSIN-RELATED"/>
    <property type="match status" value="1"/>
</dbReference>
<evidence type="ECO:0000256" key="1">
    <source>
        <dbReference type="ARBA" id="ARBA00022670"/>
    </source>
</evidence>
<keyword evidence="4" id="KW-1015">Disulfide bond</keyword>
<dbReference type="InterPro" id="IPR018114">
    <property type="entry name" value="TRYPSIN_HIS"/>
</dbReference>
<evidence type="ECO:0000256" key="4">
    <source>
        <dbReference type="ARBA" id="ARBA00023157"/>
    </source>
</evidence>
<dbReference type="RefSeq" id="XP_010786479.1">
    <property type="nucleotide sequence ID" value="XM_010788177.1"/>
</dbReference>
<dbReference type="GeneID" id="104960202"/>
<evidence type="ECO:0000256" key="6">
    <source>
        <dbReference type="SAM" id="SignalP"/>
    </source>
</evidence>
<dbReference type="InterPro" id="IPR033116">
    <property type="entry name" value="TRYPSIN_SER"/>
</dbReference>
<protein>
    <submittedName>
        <fullName evidence="9">Ovochymase-2-like isoform X1</fullName>
    </submittedName>
</protein>
<feature type="signal peptide" evidence="6">
    <location>
        <begin position="1"/>
        <end position="21"/>
    </location>
</feature>
<evidence type="ECO:0000256" key="5">
    <source>
        <dbReference type="RuleBase" id="RU363034"/>
    </source>
</evidence>
<dbReference type="CDD" id="cd00190">
    <property type="entry name" value="Tryp_SPc"/>
    <property type="match status" value="1"/>
</dbReference>
<evidence type="ECO:0000313" key="9">
    <source>
        <dbReference type="RefSeq" id="XP_010786479.1"/>
    </source>
</evidence>
<evidence type="ECO:0000259" key="7">
    <source>
        <dbReference type="PROSITE" id="PS50240"/>
    </source>
</evidence>
<dbReference type="AlphaFoldDB" id="A0A6I9P787"/>
<dbReference type="InterPro" id="IPR043504">
    <property type="entry name" value="Peptidase_S1_PA_chymotrypsin"/>
</dbReference>
<evidence type="ECO:0000313" key="8">
    <source>
        <dbReference type="Proteomes" id="UP000504611"/>
    </source>
</evidence>
<dbReference type="PROSITE" id="PS50240">
    <property type="entry name" value="TRYPSIN_DOM"/>
    <property type="match status" value="1"/>
</dbReference>
<name>A0A6I9P787_9TELE</name>
<feature type="domain" description="Peptidase S1" evidence="7">
    <location>
        <begin position="128"/>
        <end position="390"/>
    </location>
</feature>
<dbReference type="PRINTS" id="PR00722">
    <property type="entry name" value="CHYMOTRYPSIN"/>
</dbReference>
<dbReference type="Gene3D" id="2.40.10.10">
    <property type="entry name" value="Trypsin-like serine proteases"/>
    <property type="match status" value="1"/>
</dbReference>
<accession>A0A6I9P787</accession>
<evidence type="ECO:0000256" key="2">
    <source>
        <dbReference type="ARBA" id="ARBA00022801"/>
    </source>
</evidence>
<dbReference type="GO" id="GO:0004252">
    <property type="term" value="F:serine-type endopeptidase activity"/>
    <property type="evidence" value="ECO:0007669"/>
    <property type="project" value="InterPro"/>
</dbReference>
<dbReference type="PROSITE" id="PS00134">
    <property type="entry name" value="TRYPSIN_HIS"/>
    <property type="match status" value="1"/>
</dbReference>
<reference evidence="9" key="1">
    <citation type="submission" date="2025-08" db="UniProtKB">
        <authorList>
            <consortium name="RefSeq"/>
        </authorList>
    </citation>
    <scope>IDENTIFICATION</scope>
    <source>
        <tissue evidence="9">Muscle</tissue>
    </source>
</reference>
<dbReference type="InterPro" id="IPR009003">
    <property type="entry name" value="Peptidase_S1_PA"/>
</dbReference>
<feature type="chain" id="PRO_5027105581" evidence="6">
    <location>
        <begin position="22"/>
        <end position="409"/>
    </location>
</feature>
<keyword evidence="2 5" id="KW-0378">Hydrolase</keyword>
<dbReference type="SMART" id="SM00020">
    <property type="entry name" value="Tryp_SPc"/>
    <property type="match status" value="1"/>
</dbReference>
<dbReference type="Proteomes" id="UP000504611">
    <property type="component" value="Unplaced"/>
</dbReference>
<dbReference type="OrthoDB" id="6380398at2759"/>
<dbReference type="PANTHER" id="PTHR24252:SF7">
    <property type="entry name" value="HYALIN"/>
    <property type="match status" value="1"/>
</dbReference>
<gene>
    <name evidence="9" type="primary">LOC104960202</name>
</gene>
<keyword evidence="1 5" id="KW-0645">Protease</keyword>
<dbReference type="KEGG" id="ncc:104960202"/>
<keyword evidence="6" id="KW-0732">Signal</keyword>
<proteinExistence type="predicted"/>
<keyword evidence="3 5" id="KW-0720">Serine protease</keyword>
<dbReference type="InterPro" id="IPR001254">
    <property type="entry name" value="Trypsin_dom"/>
</dbReference>
<dbReference type="InterPro" id="IPR001314">
    <property type="entry name" value="Peptidase_S1A"/>
</dbReference>
<dbReference type="SUPFAM" id="SSF50494">
    <property type="entry name" value="Trypsin-like serine proteases"/>
    <property type="match status" value="1"/>
</dbReference>
<keyword evidence="8" id="KW-1185">Reference proteome</keyword>
<dbReference type="Pfam" id="PF00089">
    <property type="entry name" value="Trypsin"/>
    <property type="match status" value="1"/>
</dbReference>
<dbReference type="PROSITE" id="PS00135">
    <property type="entry name" value="TRYPSIN_SER"/>
    <property type="match status" value="1"/>
</dbReference>
<sequence length="409" mass="44498">MLAITFIPHAFLLCQHVFTYATVTGSRPPTVDLESVNTLTQYYCRSFCCVVRTPQPLQEFTGLLISIKHKQVYEAVCFQWGPQMCLFEMRSPASLLSLWLWLNTGINAAGSKCGVPAPGSRMGPSLRVVGGAQATYGSHPWLVSLQYRGSHFCGGAILTEHWILTAAHCLASHSKEFLSGVRVLVGEFDQRVDDEEKQAFLIKSASVHEKYHHALPMNYDIALMELDQHIVLGTHVQPICLPLADDSIQPGTSCIMGGWGRMKEKGRVPAVLREVKLDLVDPAKCQYVLHTVRSSTRPQRPARPQPAMTVLCAGPEGGGRDACQGDSGGPLVCPAGSGEGRWVALGVTSWGKGCGRSWGKNSSRPPARRGSPGVFTDVRLLLPWIKSKLRQGGLGSGNNKTLIVSQKSE</sequence>